<evidence type="ECO:0000256" key="8">
    <source>
        <dbReference type="ARBA" id="ARBA00022679"/>
    </source>
</evidence>
<keyword evidence="8 16" id="KW-0808">Transferase</keyword>
<dbReference type="Proteomes" id="UP000199227">
    <property type="component" value="Unassembled WGS sequence"/>
</dbReference>
<comment type="cofactor">
    <cofactor evidence="2">
        <name>K(+)</name>
        <dbReference type="ChEBI" id="CHEBI:29103"/>
    </cofactor>
</comment>
<keyword evidence="13 16" id="KW-0173">Coenzyme A biosynthesis</keyword>
<dbReference type="STRING" id="223786.SAMN05216234_10641"/>
<gene>
    <name evidence="16" type="primary">coaX</name>
    <name evidence="17" type="ORF">SAMN05216234_10641</name>
</gene>
<dbReference type="NCBIfam" id="NF009872">
    <property type="entry name" value="PRK13333.1"/>
    <property type="match status" value="1"/>
</dbReference>
<feature type="binding site" evidence="16">
    <location>
        <position position="90"/>
    </location>
    <ligand>
        <name>K(+)</name>
        <dbReference type="ChEBI" id="CHEBI:29103"/>
    </ligand>
</feature>
<feature type="binding site" evidence="16">
    <location>
        <position position="93"/>
    </location>
    <ligand>
        <name>ATP</name>
        <dbReference type="ChEBI" id="CHEBI:30616"/>
    </ligand>
</feature>
<dbReference type="EMBL" id="FOXB01000006">
    <property type="protein sequence ID" value="SFP09916.1"/>
    <property type="molecule type" value="Genomic_DNA"/>
</dbReference>
<name>A0A1I5MLT6_9BACT</name>
<evidence type="ECO:0000256" key="13">
    <source>
        <dbReference type="ARBA" id="ARBA00022993"/>
    </source>
</evidence>
<keyword evidence="7 16" id="KW-0963">Cytoplasm</keyword>
<keyword evidence="10 16" id="KW-0418">Kinase</keyword>
<dbReference type="OrthoDB" id="5347692at2"/>
<dbReference type="AlphaFoldDB" id="A0A1I5MLT6"/>
<proteinExistence type="inferred from homology"/>
<evidence type="ECO:0000256" key="14">
    <source>
        <dbReference type="ARBA" id="ARBA00038036"/>
    </source>
</evidence>
<evidence type="ECO:0000256" key="7">
    <source>
        <dbReference type="ARBA" id="ARBA00022490"/>
    </source>
</evidence>
<dbReference type="HAMAP" id="MF_01274">
    <property type="entry name" value="Pantothen_kinase_3"/>
    <property type="match status" value="1"/>
</dbReference>
<dbReference type="InterPro" id="IPR043129">
    <property type="entry name" value="ATPase_NBD"/>
</dbReference>
<keyword evidence="16" id="KW-0479">Metal-binding</keyword>
<comment type="cofactor">
    <cofactor evidence="16">
        <name>NH4(+)</name>
        <dbReference type="ChEBI" id="CHEBI:28938"/>
    </cofactor>
    <cofactor evidence="16">
        <name>K(+)</name>
        <dbReference type="ChEBI" id="CHEBI:29103"/>
    </cofactor>
    <text evidence="16">A monovalent cation. Ammonium or potassium.</text>
</comment>
<evidence type="ECO:0000256" key="11">
    <source>
        <dbReference type="ARBA" id="ARBA00022840"/>
    </source>
</evidence>
<feature type="binding site" evidence="16">
    <location>
        <begin position="73"/>
        <end position="76"/>
    </location>
    <ligand>
        <name>substrate</name>
    </ligand>
</feature>
<evidence type="ECO:0000313" key="18">
    <source>
        <dbReference type="Proteomes" id="UP000199227"/>
    </source>
</evidence>
<evidence type="ECO:0000256" key="5">
    <source>
        <dbReference type="ARBA" id="ARBA00011738"/>
    </source>
</evidence>
<keyword evidence="12 16" id="KW-0630">Potassium</keyword>
<evidence type="ECO:0000256" key="4">
    <source>
        <dbReference type="ARBA" id="ARBA00005225"/>
    </source>
</evidence>
<feature type="active site" description="Proton acceptor" evidence="16">
    <location>
        <position position="75"/>
    </location>
</feature>
<comment type="pathway">
    <text evidence="4 16">Cofactor biosynthesis; coenzyme A biosynthesis; CoA from (R)-pantothenate: step 1/5.</text>
</comment>
<dbReference type="InterPro" id="IPR004619">
    <property type="entry name" value="Type_III_PanK"/>
</dbReference>
<dbReference type="GO" id="GO:0005524">
    <property type="term" value="F:ATP binding"/>
    <property type="evidence" value="ECO:0007669"/>
    <property type="project" value="UniProtKB-UniRule"/>
</dbReference>
<dbReference type="GO" id="GO:0015937">
    <property type="term" value="P:coenzyme A biosynthetic process"/>
    <property type="evidence" value="ECO:0007669"/>
    <property type="project" value="UniProtKB-UniRule"/>
</dbReference>
<organism evidence="17 18">
    <name type="scientific">Hydrogenimonas thermophila</name>
    <dbReference type="NCBI Taxonomy" id="223786"/>
    <lineage>
        <taxon>Bacteria</taxon>
        <taxon>Pseudomonadati</taxon>
        <taxon>Campylobacterota</taxon>
        <taxon>Epsilonproteobacteria</taxon>
        <taxon>Campylobacterales</taxon>
        <taxon>Hydrogenimonadaceae</taxon>
        <taxon>Hydrogenimonas</taxon>
    </lineage>
</organism>
<dbReference type="GO" id="GO:0004594">
    <property type="term" value="F:pantothenate kinase activity"/>
    <property type="evidence" value="ECO:0007669"/>
    <property type="project" value="UniProtKB-UniRule"/>
</dbReference>
<dbReference type="GO" id="GO:0005737">
    <property type="term" value="C:cytoplasm"/>
    <property type="evidence" value="ECO:0007669"/>
    <property type="project" value="UniProtKB-SubCell"/>
</dbReference>
<keyword evidence="9 16" id="KW-0547">Nucleotide-binding</keyword>
<evidence type="ECO:0000256" key="1">
    <source>
        <dbReference type="ARBA" id="ARBA00001206"/>
    </source>
</evidence>
<comment type="catalytic activity">
    <reaction evidence="1 16">
        <text>(R)-pantothenate + ATP = (R)-4'-phosphopantothenate + ADP + H(+)</text>
        <dbReference type="Rhea" id="RHEA:16373"/>
        <dbReference type="ChEBI" id="CHEBI:10986"/>
        <dbReference type="ChEBI" id="CHEBI:15378"/>
        <dbReference type="ChEBI" id="CHEBI:29032"/>
        <dbReference type="ChEBI" id="CHEBI:30616"/>
        <dbReference type="ChEBI" id="CHEBI:456216"/>
        <dbReference type="EC" id="2.7.1.33"/>
    </reaction>
</comment>
<sequence>MLLCDIGNTRMHFYSGNEILHFTHNEGLEHFKNEKVYFISVNQEITNKIKKLSLKWIEVKDENFLKTSYKGLGIDRIAACLGIENGVVIDAGSAITVDVVEDGKHLGGWIWPGIKAQLKCYTNISERLTVSLNSLVDVSKLPQNTTEAVSFGIFAPIACLVKTFAQNRKVVLTGGDAKILSSLFPDAEVDEEIVFKGMKKMIKESGC</sequence>
<evidence type="ECO:0000256" key="9">
    <source>
        <dbReference type="ARBA" id="ARBA00022741"/>
    </source>
</evidence>
<dbReference type="PANTHER" id="PTHR34265">
    <property type="entry name" value="TYPE III PANTOTHENATE KINASE"/>
    <property type="match status" value="1"/>
</dbReference>
<dbReference type="RefSeq" id="WP_092911239.1">
    <property type="nucleotide sequence ID" value="NZ_FOXB01000006.1"/>
</dbReference>
<dbReference type="Gene3D" id="3.30.420.40">
    <property type="match status" value="2"/>
</dbReference>
<protein>
    <recommendedName>
        <fullName evidence="15 16">Type III pantothenate kinase</fullName>
        <ecNumber evidence="6 16">2.7.1.33</ecNumber>
    </recommendedName>
    <alternativeName>
        <fullName evidence="16">PanK-III</fullName>
    </alternativeName>
    <alternativeName>
        <fullName evidence="16">Pantothenic acid kinase</fullName>
    </alternativeName>
</protein>
<comment type="subcellular location">
    <subcellularLocation>
        <location evidence="3 16">Cytoplasm</location>
    </subcellularLocation>
</comment>
<evidence type="ECO:0000256" key="12">
    <source>
        <dbReference type="ARBA" id="ARBA00022958"/>
    </source>
</evidence>
<evidence type="ECO:0000256" key="6">
    <source>
        <dbReference type="ARBA" id="ARBA00012102"/>
    </source>
</evidence>
<reference evidence="17 18" key="1">
    <citation type="submission" date="2016-10" db="EMBL/GenBank/DDBJ databases">
        <authorList>
            <person name="de Groot N.N."/>
        </authorList>
    </citation>
    <scope>NUCLEOTIDE SEQUENCE [LARGE SCALE GENOMIC DNA]</scope>
    <source>
        <strain evidence="17 18">EP1-55-1</strain>
    </source>
</reference>
<dbReference type="CDD" id="cd24015">
    <property type="entry name" value="ASKHA_NBD_PanK-III"/>
    <property type="match status" value="1"/>
</dbReference>
<keyword evidence="18" id="KW-1185">Reference proteome</keyword>
<keyword evidence="11 16" id="KW-0067">ATP-binding</keyword>
<dbReference type="UniPathway" id="UPA00241">
    <property type="reaction ID" value="UER00352"/>
</dbReference>
<feature type="binding site" evidence="16">
    <location>
        <position position="69"/>
    </location>
    <ligand>
        <name>substrate</name>
    </ligand>
</feature>
<dbReference type="SUPFAM" id="SSF53067">
    <property type="entry name" value="Actin-like ATPase domain"/>
    <property type="match status" value="2"/>
</dbReference>
<dbReference type="EC" id="2.7.1.33" evidence="6 16"/>
<evidence type="ECO:0000256" key="16">
    <source>
        <dbReference type="HAMAP-Rule" id="MF_01274"/>
    </source>
</evidence>
<dbReference type="GO" id="GO:0046872">
    <property type="term" value="F:metal ion binding"/>
    <property type="evidence" value="ECO:0007669"/>
    <property type="project" value="UniProtKB-KW"/>
</dbReference>
<comment type="subunit">
    <text evidence="5 16">Homodimer.</text>
</comment>
<evidence type="ECO:0000256" key="2">
    <source>
        <dbReference type="ARBA" id="ARBA00001958"/>
    </source>
</evidence>
<accession>A0A1I5MLT6</accession>
<feature type="binding site" evidence="16">
    <location>
        <position position="145"/>
    </location>
    <ligand>
        <name>substrate</name>
    </ligand>
</feature>
<evidence type="ECO:0000313" key="17">
    <source>
        <dbReference type="EMBL" id="SFP09916.1"/>
    </source>
</evidence>
<feature type="binding site" evidence="16">
    <location>
        <begin position="5"/>
        <end position="12"/>
    </location>
    <ligand>
        <name>ATP</name>
        <dbReference type="ChEBI" id="CHEBI:30616"/>
    </ligand>
</feature>
<dbReference type="Pfam" id="PF03309">
    <property type="entry name" value="Pan_kinase"/>
    <property type="match status" value="1"/>
</dbReference>
<evidence type="ECO:0000256" key="3">
    <source>
        <dbReference type="ARBA" id="ARBA00004496"/>
    </source>
</evidence>
<evidence type="ECO:0000256" key="15">
    <source>
        <dbReference type="ARBA" id="ARBA00040883"/>
    </source>
</evidence>
<evidence type="ECO:0000256" key="10">
    <source>
        <dbReference type="ARBA" id="ARBA00022777"/>
    </source>
</evidence>
<comment type="similarity">
    <text evidence="14 16">Belongs to the type III pantothenate kinase family.</text>
</comment>
<dbReference type="NCBIfam" id="TIGR00671">
    <property type="entry name" value="baf"/>
    <property type="match status" value="1"/>
</dbReference>
<comment type="function">
    <text evidence="16">Catalyzes the phosphorylation of pantothenate (Pan), the first step in CoA biosynthesis.</text>
</comment>
<dbReference type="PANTHER" id="PTHR34265:SF1">
    <property type="entry name" value="TYPE III PANTOTHENATE KINASE"/>
    <property type="match status" value="1"/>
</dbReference>